<dbReference type="EMBL" id="LODT01000004">
    <property type="protein sequence ID" value="KYR02283.1"/>
    <property type="molecule type" value="Genomic_DNA"/>
</dbReference>
<organism evidence="1 2">
    <name type="scientific">Tieghemostelium lacteum</name>
    <name type="common">Slime mold</name>
    <name type="synonym">Dictyostelium lacteum</name>
    <dbReference type="NCBI Taxonomy" id="361077"/>
    <lineage>
        <taxon>Eukaryota</taxon>
        <taxon>Amoebozoa</taxon>
        <taxon>Evosea</taxon>
        <taxon>Eumycetozoa</taxon>
        <taxon>Dictyostelia</taxon>
        <taxon>Dictyosteliales</taxon>
        <taxon>Raperosteliaceae</taxon>
        <taxon>Tieghemostelium</taxon>
    </lineage>
</organism>
<dbReference type="AlphaFoldDB" id="A0A152A7S1"/>
<dbReference type="Proteomes" id="UP000076078">
    <property type="component" value="Unassembled WGS sequence"/>
</dbReference>
<gene>
    <name evidence="1" type="ORF">DLAC_01114</name>
</gene>
<sequence>MVCKEWGYNILPKILDFQYNINSLPMWKHLLRFKRLAGVRFTYTLNSETMPIYFSPDVSIVLDQIESINIETRLEQVPKPLLKTPRLKAMTILFQIHHAQKEIEKLKTLTADGLILNLESFSMCLLGEEEEDPLEIKLDLRELAFYLLNSNIESLDFYQHYQLRCNLVGFQHFAMLPKLTTVLLEYVSIDSNSILGFIENTPGLRQLYLFKILIRDGKTNTYDEIFTRICQLNRLEVLEIENGDMTLGSLVKGLNDSQSLVSIELRYFNLLASTEQQYKGERITNRHLKSLKLFYTKFPPIEKQWLVYDLWNGLSSIETIDTNDEELIYDSINRYHFKTVTIVHMSIHQFNSKAIGNVIQLNLPQLENIMLRENPLNESTTSSIALADKNRYFMDIIEALQHNKSLKKLTIGFMVGYEMAIKFLQMKHPSIAVIGFKYVVGWEIQEFISALIGNQNIQDISVSNIYTMEGRRESVDRFYQQLSKLINSKSNLRYLFLRQPEHHFSYPTDTTISQKTLQEFREAINNNYQHLFHLYLTTRLPEIKQILNEYTIYN</sequence>
<dbReference type="SUPFAM" id="SSF52047">
    <property type="entry name" value="RNI-like"/>
    <property type="match status" value="1"/>
</dbReference>
<keyword evidence="2" id="KW-1185">Reference proteome</keyword>
<protein>
    <submittedName>
        <fullName evidence="1">Uncharacterized protein</fullName>
    </submittedName>
</protein>
<dbReference type="InterPro" id="IPR032675">
    <property type="entry name" value="LRR_dom_sf"/>
</dbReference>
<comment type="caution">
    <text evidence="1">The sequence shown here is derived from an EMBL/GenBank/DDBJ whole genome shotgun (WGS) entry which is preliminary data.</text>
</comment>
<dbReference type="Gene3D" id="3.80.10.10">
    <property type="entry name" value="Ribonuclease Inhibitor"/>
    <property type="match status" value="1"/>
</dbReference>
<evidence type="ECO:0000313" key="1">
    <source>
        <dbReference type="EMBL" id="KYR02283.1"/>
    </source>
</evidence>
<dbReference type="InParanoid" id="A0A152A7S1"/>
<proteinExistence type="predicted"/>
<evidence type="ECO:0000313" key="2">
    <source>
        <dbReference type="Proteomes" id="UP000076078"/>
    </source>
</evidence>
<accession>A0A152A7S1</accession>
<name>A0A152A7S1_TIELA</name>
<reference evidence="1 2" key="1">
    <citation type="submission" date="2015-12" db="EMBL/GenBank/DDBJ databases">
        <title>Dictyostelia acquired genes for synthesis and detection of signals that induce cell-type specialization by lateral gene transfer from prokaryotes.</title>
        <authorList>
            <person name="Gloeckner G."/>
            <person name="Schaap P."/>
        </authorList>
    </citation>
    <scope>NUCLEOTIDE SEQUENCE [LARGE SCALE GENOMIC DNA]</scope>
    <source>
        <strain evidence="1 2">TK</strain>
    </source>
</reference>